<dbReference type="PROSITE" id="PS00380">
    <property type="entry name" value="RHODANESE_1"/>
    <property type="match status" value="1"/>
</dbReference>
<protein>
    <recommendedName>
        <fullName evidence="1">Rhodanese domain-containing protein</fullName>
    </recommendedName>
</protein>
<dbReference type="Pfam" id="PF00581">
    <property type="entry name" value="Rhodanese"/>
    <property type="match status" value="1"/>
</dbReference>
<reference evidence="2" key="1">
    <citation type="journal article" date="2015" name="Nature">
        <title>Complex archaea that bridge the gap between prokaryotes and eukaryotes.</title>
        <authorList>
            <person name="Spang A."/>
            <person name="Saw J.H."/>
            <person name="Jorgensen S.L."/>
            <person name="Zaremba-Niedzwiedzka K."/>
            <person name="Martijn J."/>
            <person name="Lind A.E."/>
            <person name="van Eijk R."/>
            <person name="Schleper C."/>
            <person name="Guy L."/>
            <person name="Ettema T.J."/>
        </authorList>
    </citation>
    <scope>NUCLEOTIDE SEQUENCE</scope>
</reference>
<dbReference type="AlphaFoldDB" id="A0A0F9EVZ0"/>
<name>A0A0F9EVZ0_9ZZZZ</name>
<dbReference type="InterPro" id="IPR036873">
    <property type="entry name" value="Rhodanese-like_dom_sf"/>
</dbReference>
<feature type="domain" description="Rhodanese" evidence="1">
    <location>
        <begin position="26"/>
        <end position="54"/>
    </location>
</feature>
<evidence type="ECO:0000259" key="1">
    <source>
        <dbReference type="PROSITE" id="PS50206"/>
    </source>
</evidence>
<proteinExistence type="predicted"/>
<gene>
    <name evidence="2" type="ORF">LCGC14_2318520</name>
</gene>
<comment type="caution">
    <text evidence="2">The sequence shown here is derived from an EMBL/GenBank/DDBJ whole genome shotgun (WGS) entry which is preliminary data.</text>
</comment>
<sequence>MGLQDMFRPVDSVSADKVREVVEHKSANDYCLLDVRQPQEYEQGHLPGARLIPL</sequence>
<evidence type="ECO:0000313" key="2">
    <source>
        <dbReference type="EMBL" id="KKL49140.1"/>
    </source>
</evidence>
<dbReference type="GO" id="GO:0004792">
    <property type="term" value="F:thiosulfate-cyanide sulfurtransferase activity"/>
    <property type="evidence" value="ECO:0007669"/>
    <property type="project" value="InterPro"/>
</dbReference>
<dbReference type="InterPro" id="IPR001307">
    <property type="entry name" value="Thiosulphate_STrfase_CS"/>
</dbReference>
<dbReference type="CDD" id="cd00158">
    <property type="entry name" value="RHOD"/>
    <property type="match status" value="1"/>
</dbReference>
<organism evidence="2">
    <name type="scientific">marine sediment metagenome</name>
    <dbReference type="NCBI Taxonomy" id="412755"/>
    <lineage>
        <taxon>unclassified sequences</taxon>
        <taxon>metagenomes</taxon>
        <taxon>ecological metagenomes</taxon>
    </lineage>
</organism>
<dbReference type="SUPFAM" id="SSF52821">
    <property type="entry name" value="Rhodanese/Cell cycle control phosphatase"/>
    <property type="match status" value="1"/>
</dbReference>
<dbReference type="PROSITE" id="PS50206">
    <property type="entry name" value="RHODANESE_3"/>
    <property type="match status" value="1"/>
</dbReference>
<dbReference type="EMBL" id="LAZR01033070">
    <property type="protein sequence ID" value="KKL49140.1"/>
    <property type="molecule type" value="Genomic_DNA"/>
</dbReference>
<dbReference type="Gene3D" id="3.40.250.10">
    <property type="entry name" value="Rhodanese-like domain"/>
    <property type="match status" value="1"/>
</dbReference>
<feature type="non-terminal residue" evidence="2">
    <location>
        <position position="54"/>
    </location>
</feature>
<accession>A0A0F9EVZ0</accession>
<dbReference type="InterPro" id="IPR001763">
    <property type="entry name" value="Rhodanese-like_dom"/>
</dbReference>